<evidence type="ECO:0000313" key="1">
    <source>
        <dbReference type="EMBL" id="SIQ25330.1"/>
    </source>
</evidence>
<protein>
    <submittedName>
        <fullName evidence="1">DNA-binding transcriptional regulator of sugar metabolism, DeoR/GlpR family</fullName>
    </submittedName>
</protein>
<accession>A0A1N6R8W9</accession>
<gene>
    <name evidence="1" type="ORF">SAMN05920897_1069</name>
</gene>
<proteinExistence type="predicted"/>
<keyword evidence="2" id="KW-1185">Reference proteome</keyword>
<dbReference type="GO" id="GO:0003677">
    <property type="term" value="F:DNA binding"/>
    <property type="evidence" value="ECO:0007669"/>
    <property type="project" value="UniProtKB-KW"/>
</dbReference>
<dbReference type="Proteomes" id="UP000186400">
    <property type="component" value="Unassembled WGS sequence"/>
</dbReference>
<dbReference type="EMBL" id="FTMS01000006">
    <property type="protein sequence ID" value="SIQ25330.1"/>
    <property type="molecule type" value="Genomic_DNA"/>
</dbReference>
<sequence>MRHHAEKKPQRLKRKELVMGVLYHFSEIFESSDAESIWDIAIPVEDLCTHLKDRFGVEYSSNQWVYTQLRRYEDEIGARLFEKKARRDVNTFRVSLHREMLEFIQKQHLYVPQKIKAARGAYDKILSTIPAPQDTSTGASSRDISVLLGAGSTVYHLASIFIDHQHSTDRTFSLHTHNAGILPMLLGQHVDHRKLSVVTAGGVLDPVTRTILGDPEKSFTRKSFDFIVQGTSQVWGEDLFIESRQEQRIKRAILNDFEGCKILVLTKHEFQDHPMPGVEPYGKISDYEYVIVPRSIQDHPPKKHDRCFEESLGKLEPEIMNWNYCILKVKKDHEKNRETAAGTGLHEKT</sequence>
<keyword evidence="1" id="KW-0238">DNA-binding</keyword>
<reference evidence="1 2" key="1">
    <citation type="submission" date="2017-01" db="EMBL/GenBank/DDBJ databases">
        <authorList>
            <person name="Mah S.A."/>
            <person name="Swanson W.J."/>
            <person name="Moy G.W."/>
            <person name="Vacquier V.D."/>
        </authorList>
    </citation>
    <scope>NUCLEOTIDE SEQUENCE [LARGE SCALE GENOMIC DNA]</scope>
    <source>
        <strain evidence="1 2">ASpG1</strain>
    </source>
</reference>
<organism evidence="1 2">
    <name type="scientific">Alkalispirochaeta americana</name>
    <dbReference type="NCBI Taxonomy" id="159291"/>
    <lineage>
        <taxon>Bacteria</taxon>
        <taxon>Pseudomonadati</taxon>
        <taxon>Spirochaetota</taxon>
        <taxon>Spirochaetia</taxon>
        <taxon>Spirochaetales</taxon>
        <taxon>Spirochaetaceae</taxon>
        <taxon>Alkalispirochaeta</taxon>
    </lineage>
</organism>
<name>A0A1N6R8W9_9SPIO</name>
<evidence type="ECO:0000313" key="2">
    <source>
        <dbReference type="Proteomes" id="UP000186400"/>
    </source>
</evidence>
<dbReference type="AlphaFoldDB" id="A0A1N6R8W9"/>
<dbReference type="STRING" id="159291.SAMN05920897_1069"/>